<dbReference type="EMBL" id="NASK01000076">
    <property type="protein sequence ID" value="OTQ51748.1"/>
    <property type="molecule type" value="Genomic_DNA"/>
</dbReference>
<keyword evidence="3" id="KW-0238">DNA-binding</keyword>
<dbReference type="SUPFAM" id="SSF53850">
    <property type="entry name" value="Periplasmic binding protein-like II"/>
    <property type="match status" value="1"/>
</dbReference>
<dbReference type="InterPro" id="IPR058163">
    <property type="entry name" value="LysR-type_TF_proteobact-type"/>
</dbReference>
<dbReference type="Gene3D" id="1.10.10.10">
    <property type="entry name" value="Winged helix-like DNA-binding domain superfamily/Winged helix DNA-binding domain"/>
    <property type="match status" value="1"/>
</dbReference>
<accession>A0A242NWD4</accession>
<feature type="domain" description="HTH lysR-type" evidence="5">
    <location>
        <begin position="1"/>
        <end position="59"/>
    </location>
</feature>
<dbReference type="CDD" id="cd08422">
    <property type="entry name" value="PBP2_CrgA_like"/>
    <property type="match status" value="1"/>
</dbReference>
<evidence type="ECO:0000256" key="1">
    <source>
        <dbReference type="ARBA" id="ARBA00009437"/>
    </source>
</evidence>
<dbReference type="OrthoDB" id="9815676at2"/>
<dbReference type="Proteomes" id="UP000194968">
    <property type="component" value="Unassembled WGS sequence"/>
</dbReference>
<name>A0A242NWD4_9GAMM</name>
<proteinExistence type="inferred from homology"/>
<evidence type="ECO:0000256" key="4">
    <source>
        <dbReference type="ARBA" id="ARBA00023163"/>
    </source>
</evidence>
<evidence type="ECO:0000256" key="3">
    <source>
        <dbReference type="ARBA" id="ARBA00023125"/>
    </source>
</evidence>
<dbReference type="RefSeq" id="WP_086320084.1">
    <property type="nucleotide sequence ID" value="NZ_NASK01000076.1"/>
</dbReference>
<dbReference type="Pfam" id="PF00126">
    <property type="entry name" value="HTH_1"/>
    <property type="match status" value="1"/>
</dbReference>
<dbReference type="GO" id="GO:0003677">
    <property type="term" value="F:DNA binding"/>
    <property type="evidence" value="ECO:0007669"/>
    <property type="project" value="UniProtKB-KW"/>
</dbReference>
<dbReference type="Gene3D" id="3.40.190.290">
    <property type="match status" value="1"/>
</dbReference>
<dbReference type="PANTHER" id="PTHR30537:SF5">
    <property type="entry name" value="HTH-TYPE TRANSCRIPTIONAL ACTIVATOR TTDR-RELATED"/>
    <property type="match status" value="1"/>
</dbReference>
<evidence type="ECO:0000313" key="7">
    <source>
        <dbReference type="Proteomes" id="UP000194968"/>
    </source>
</evidence>
<comment type="similarity">
    <text evidence="1">Belongs to the LysR transcriptional regulatory family.</text>
</comment>
<dbReference type="FunFam" id="3.40.190.290:FF:000001">
    <property type="entry name" value="Transcriptional regulator, LysR family"/>
    <property type="match status" value="1"/>
</dbReference>
<sequence length="296" mass="33332">MDLVKCMEAFVITVKTGSFAATSISLNTSPQMIAKYILFLENYLGLKLLNRTTRSQHLTEFGKQYYERCLFILSEIKSTKTLAQQFSQEPKGRLRISAPISYGQFNLIPVISRFMKCYPKVNIDMQLSDRYVDLVKDDFDVVFRIGSLNDSSLIARKLSDLQLIFAASPSYLAQNGVPAIPDDLKKHQCLIYQYVNPTKKDNLWPFTINGKLTNIAISGAFQSNNTTALAAAAIEGLGITMLPESVLNESIKQSKLIPILQDFLPPPREAHLLYTADKQRLPKLNTFIEFMVNAMS</sequence>
<dbReference type="Pfam" id="PF03466">
    <property type="entry name" value="LysR_substrate"/>
    <property type="match status" value="1"/>
</dbReference>
<dbReference type="InterPro" id="IPR005119">
    <property type="entry name" value="LysR_subst-bd"/>
</dbReference>
<dbReference type="GO" id="GO:0003700">
    <property type="term" value="F:DNA-binding transcription factor activity"/>
    <property type="evidence" value="ECO:0007669"/>
    <property type="project" value="InterPro"/>
</dbReference>
<keyword evidence="2" id="KW-0805">Transcription regulation</keyword>
<dbReference type="PROSITE" id="PS50931">
    <property type="entry name" value="HTH_LYSR"/>
    <property type="match status" value="1"/>
</dbReference>
<dbReference type="InterPro" id="IPR000847">
    <property type="entry name" value="LysR_HTH_N"/>
</dbReference>
<comment type="caution">
    <text evidence="6">The sequence shown here is derived from an EMBL/GenBank/DDBJ whole genome shotgun (WGS) entry which is preliminary data.</text>
</comment>
<evidence type="ECO:0000256" key="2">
    <source>
        <dbReference type="ARBA" id="ARBA00023015"/>
    </source>
</evidence>
<organism evidence="6 7">
    <name type="scientific">Gilliamella apis</name>
    <dbReference type="NCBI Taxonomy" id="1970738"/>
    <lineage>
        <taxon>Bacteria</taxon>
        <taxon>Pseudomonadati</taxon>
        <taxon>Pseudomonadota</taxon>
        <taxon>Gammaproteobacteria</taxon>
        <taxon>Orbales</taxon>
        <taxon>Orbaceae</taxon>
        <taxon>Gilliamella</taxon>
    </lineage>
</organism>
<dbReference type="SUPFAM" id="SSF46785">
    <property type="entry name" value="Winged helix' DNA-binding domain"/>
    <property type="match status" value="1"/>
</dbReference>
<dbReference type="InterPro" id="IPR036390">
    <property type="entry name" value="WH_DNA-bd_sf"/>
</dbReference>
<dbReference type="InterPro" id="IPR036388">
    <property type="entry name" value="WH-like_DNA-bd_sf"/>
</dbReference>
<keyword evidence="4" id="KW-0804">Transcription</keyword>
<dbReference type="PANTHER" id="PTHR30537">
    <property type="entry name" value="HTH-TYPE TRANSCRIPTIONAL REGULATOR"/>
    <property type="match status" value="1"/>
</dbReference>
<reference evidence="6 7" key="1">
    <citation type="submission" date="2017-03" db="EMBL/GenBank/DDBJ databases">
        <title>Comparative genomics of honeybee gut symbionts reveal geographically distinct and subgroup specific antibiotic resistance.</title>
        <authorList>
            <person name="Ludvigsen J."/>
            <person name="Porcellato D."/>
            <person name="Labee-Lund T.M."/>
            <person name="Amdam G.V."/>
            <person name="Rudi K."/>
        </authorList>
    </citation>
    <scope>NUCLEOTIDE SEQUENCE [LARGE SCALE GENOMIC DNA]</scope>
    <source>
        <strain evidence="6 7">A-4-12</strain>
    </source>
</reference>
<protein>
    <recommendedName>
        <fullName evidence="5">HTH lysR-type domain-containing protein</fullName>
    </recommendedName>
</protein>
<dbReference type="AlphaFoldDB" id="A0A242NWD4"/>
<evidence type="ECO:0000313" key="6">
    <source>
        <dbReference type="EMBL" id="OTQ51748.1"/>
    </source>
</evidence>
<gene>
    <name evidence="6" type="ORF">B6D06_02345</name>
</gene>
<evidence type="ECO:0000259" key="5">
    <source>
        <dbReference type="PROSITE" id="PS50931"/>
    </source>
</evidence>